<organism evidence="4">
    <name type="scientific">Myxosarcina sp. LEGE 06146</name>
    <dbReference type="NCBI Taxonomy" id="945762"/>
    <lineage>
        <taxon>Bacteria</taxon>
        <taxon>Bacillati</taxon>
        <taxon>Cyanobacteriota</taxon>
        <taxon>Cyanophyceae</taxon>
        <taxon>Pleurocapsales</taxon>
        <taxon>Hyellaceae</taxon>
        <taxon>Myxosarcina</taxon>
    </lineage>
</organism>
<dbReference type="PRINTS" id="PR00154">
    <property type="entry name" value="AMPBINDING"/>
</dbReference>
<dbReference type="GO" id="GO:0044550">
    <property type="term" value="P:secondary metabolite biosynthetic process"/>
    <property type="evidence" value="ECO:0007669"/>
    <property type="project" value="TreeGrafter"/>
</dbReference>
<keyword evidence="2" id="KW-0597">Phosphoprotein</keyword>
<evidence type="ECO:0000259" key="3">
    <source>
        <dbReference type="Pfam" id="PF00501"/>
    </source>
</evidence>
<dbReference type="GO" id="GO:0005829">
    <property type="term" value="C:cytosol"/>
    <property type="evidence" value="ECO:0007669"/>
    <property type="project" value="TreeGrafter"/>
</dbReference>
<dbReference type="SUPFAM" id="SSF56801">
    <property type="entry name" value="Acetyl-CoA synthetase-like"/>
    <property type="match status" value="1"/>
</dbReference>
<dbReference type="InterPro" id="IPR020845">
    <property type="entry name" value="AMP-binding_CS"/>
</dbReference>
<dbReference type="Pfam" id="PF00501">
    <property type="entry name" value="AMP-binding"/>
    <property type="match status" value="1"/>
</dbReference>
<dbReference type="InterPro" id="IPR000873">
    <property type="entry name" value="AMP-dep_synth/lig_dom"/>
</dbReference>
<dbReference type="InterPro" id="IPR020459">
    <property type="entry name" value="AMP-binding"/>
</dbReference>
<protein>
    <submittedName>
        <fullName evidence="4">Non-ribosomal peptide synthetase</fullName>
    </submittedName>
</protein>
<evidence type="ECO:0000313" key="4">
    <source>
        <dbReference type="EMBL" id="AGQ47101.1"/>
    </source>
</evidence>
<accession>S5G0D0</accession>
<keyword evidence="1" id="KW-0596">Phosphopantetheine</keyword>
<dbReference type="PROSITE" id="PS00455">
    <property type="entry name" value="AMP_BINDING"/>
    <property type="match status" value="1"/>
</dbReference>
<dbReference type="PANTHER" id="PTHR45527:SF14">
    <property type="entry name" value="PLIPASTATIN SYNTHASE SUBUNIT B"/>
    <property type="match status" value="1"/>
</dbReference>
<feature type="domain" description="AMP-dependent synthetase/ligase" evidence="3">
    <location>
        <begin position="1"/>
        <end position="283"/>
    </location>
</feature>
<feature type="non-terminal residue" evidence="4">
    <location>
        <position position="1"/>
    </location>
</feature>
<dbReference type="AlphaFoldDB" id="S5G0D0"/>
<dbReference type="PANTHER" id="PTHR45527">
    <property type="entry name" value="NONRIBOSOMAL PEPTIDE SYNTHETASE"/>
    <property type="match status" value="1"/>
</dbReference>
<dbReference type="GO" id="GO:0043041">
    <property type="term" value="P:amino acid activation for nonribosomal peptide biosynthetic process"/>
    <property type="evidence" value="ECO:0007669"/>
    <property type="project" value="TreeGrafter"/>
</dbReference>
<feature type="non-terminal residue" evidence="4">
    <location>
        <position position="321"/>
    </location>
</feature>
<sequence length="321" mass="36109">PLDPSYPQDRIAYSITDSQLSVLLTNEKHLSDLPESKAQLVCLDRDRQIISSYSDANPNADVKPSNLAYVIYTSGTTGKPKGVLIEHYNVYRLFAATESWYDFNCNDVWTMFHSYAFDFSVWELWGALLYGGKLVVVPYLVSRSPDRFYQLLIDEQVTVLNQTPSAFSQLIAIDERSNLDSGLNLRLVIFGGEALDIQSLKPWFDRHGDCTPQLVNMYGITETTVHVTYRPIAIADTYSQSSVIGCPIPDLKIYLLDKYLQPVPIGTMGEMYVAGAGLARGYLNRPELTEERFIASPFDAAQKLYKTGDLGRYSDTGEIDY</sequence>
<dbReference type="EMBL" id="KC813170">
    <property type="protein sequence ID" value="AGQ47101.1"/>
    <property type="molecule type" value="Genomic_DNA"/>
</dbReference>
<dbReference type="GO" id="GO:0031177">
    <property type="term" value="F:phosphopantetheine binding"/>
    <property type="evidence" value="ECO:0007669"/>
    <property type="project" value="TreeGrafter"/>
</dbReference>
<evidence type="ECO:0000256" key="2">
    <source>
        <dbReference type="ARBA" id="ARBA00022553"/>
    </source>
</evidence>
<dbReference type="FunFam" id="3.40.50.980:FF:000002">
    <property type="entry name" value="Enterobactin synthetase component F"/>
    <property type="match status" value="1"/>
</dbReference>
<evidence type="ECO:0000256" key="1">
    <source>
        <dbReference type="ARBA" id="ARBA00022450"/>
    </source>
</evidence>
<reference evidence="4" key="1">
    <citation type="submission" date="2013-03" db="EMBL/GenBank/DDBJ databases">
        <title>Prediction of bioactive compounds from cyanobacterial strains isolated from the Portuguese coast.</title>
        <authorList>
            <person name="Brito A."/>
            <person name="Gaifem J."/>
            <person name="Ramos V."/>
            <person name="Vasconcelos V."/>
            <person name="Mendes M.V."/>
            <person name="Tamagnini P."/>
        </authorList>
    </citation>
    <scope>NUCLEOTIDE SEQUENCE</scope>
    <source>
        <strain evidence="4">LEGE 06146</strain>
    </source>
</reference>
<dbReference type="FunFam" id="2.30.38.10:FF:000001">
    <property type="entry name" value="Non-ribosomal peptide synthetase PvdI"/>
    <property type="match status" value="1"/>
</dbReference>
<dbReference type="Gene3D" id="3.40.50.980">
    <property type="match status" value="2"/>
</dbReference>
<proteinExistence type="predicted"/>
<name>S5G0D0_9CYAN</name>
<dbReference type="Gene3D" id="2.30.38.10">
    <property type="entry name" value="Luciferase, Domain 3"/>
    <property type="match status" value="1"/>
</dbReference>